<keyword evidence="2 4" id="KW-0169">Cobalamin biosynthesis</keyword>
<keyword evidence="8" id="KW-1185">Reference proteome</keyword>
<evidence type="ECO:0000256" key="2">
    <source>
        <dbReference type="ARBA" id="ARBA00022573"/>
    </source>
</evidence>
<sequence>MSNKPKLHPLMLAGTGSDVGKSIIATALCRIFKQDGYHPAPFKAQNMALNSYATPEGLEIGRAQAVQAEAAGVDCHTDMNPLLLKPSSDHTSQVVLNGRPIGNRNAYDYFRKEGREELRSAVNAAFDRLEKQYNPIVMEGAGSISEINLRDSDLVNLPMALHAGADVILVGDIDRGGVFASIYGSIMLLRPHERERIKGILINKFRGDKRLFESGVKILEDLCKVPVLGVVPYYKDIYIEEEDSVTLATKSMQAERGKVNIAVVLLRHLSNFTDFNVLERDPRVHLYYTNNTEELAKADIIILPGSKSTIDDLYELRRNGVAQTIIKAHREGVVVLGICGGYQMLGMEVLDPDHVEGEIERLPGLGLLPMSTHMSGEKITRQTSFKLSNEVLLSHKEGRPAKMSGYEIHMGRTTPVEGNKYVPLNILEDGRQDGCFVDQTCMGTYIHGILDNPDFIDFLLTPFSERIAKEQHESFDYFKFKNEQYDKLADHVRKHVDMKLLYKILTTD</sequence>
<dbReference type="Gene3D" id="3.40.50.880">
    <property type="match status" value="1"/>
</dbReference>
<dbReference type="RefSeq" id="WP_380077575.1">
    <property type="nucleotide sequence ID" value="NZ_JBHSGO010000039.1"/>
</dbReference>
<dbReference type="InterPro" id="IPR047045">
    <property type="entry name" value="CobQ_N"/>
</dbReference>
<feature type="active site" evidence="4">
    <location>
        <position position="447"/>
    </location>
</feature>
<dbReference type="InterPro" id="IPR027417">
    <property type="entry name" value="P-loop_NTPase"/>
</dbReference>
<organism evidence="7 8">
    <name type="scientific">Falsiporphyromonas endometrii</name>
    <dbReference type="NCBI Taxonomy" id="1387297"/>
    <lineage>
        <taxon>Bacteria</taxon>
        <taxon>Pseudomonadati</taxon>
        <taxon>Bacteroidota</taxon>
        <taxon>Bacteroidia</taxon>
        <taxon>Bacteroidales</taxon>
        <taxon>Porphyromonadaceae</taxon>
        <taxon>Falsiporphyromonas</taxon>
    </lineage>
</organism>
<feature type="domain" description="CobB/CobQ-like glutamine amidotransferase" evidence="6">
    <location>
        <begin position="260"/>
        <end position="454"/>
    </location>
</feature>
<reference evidence="8" key="1">
    <citation type="journal article" date="2019" name="Int. J. Syst. Evol. Microbiol.">
        <title>The Global Catalogue of Microorganisms (GCM) 10K type strain sequencing project: providing services to taxonomists for standard genome sequencing and annotation.</title>
        <authorList>
            <consortium name="The Broad Institute Genomics Platform"/>
            <consortium name="The Broad Institute Genome Sequencing Center for Infectious Disease"/>
            <person name="Wu L."/>
            <person name="Ma J."/>
        </authorList>
    </citation>
    <scope>NUCLEOTIDE SEQUENCE [LARGE SCALE GENOMIC DNA]</scope>
    <source>
        <strain evidence="8">CGMCC 4.7357</strain>
    </source>
</reference>
<comment type="pathway">
    <text evidence="1 4">Cofactor biosynthesis; adenosylcobalamin biosynthesis.</text>
</comment>
<keyword evidence="3 4" id="KW-0315">Glutamine amidotransferase</keyword>
<dbReference type="InterPro" id="IPR004459">
    <property type="entry name" value="CobQ_synth"/>
</dbReference>
<dbReference type="Pfam" id="PF07685">
    <property type="entry name" value="GATase_3"/>
    <property type="match status" value="1"/>
</dbReference>
<dbReference type="InterPro" id="IPR011698">
    <property type="entry name" value="GATase_3"/>
</dbReference>
<evidence type="ECO:0000256" key="4">
    <source>
        <dbReference type="HAMAP-Rule" id="MF_00028"/>
    </source>
</evidence>
<dbReference type="InterPro" id="IPR033949">
    <property type="entry name" value="CobQ_GATase1"/>
</dbReference>
<dbReference type="Gene3D" id="3.40.50.300">
    <property type="entry name" value="P-loop containing nucleotide triphosphate hydrolases"/>
    <property type="match status" value="1"/>
</dbReference>
<dbReference type="PANTHER" id="PTHR21343">
    <property type="entry name" value="DETHIOBIOTIN SYNTHETASE"/>
    <property type="match status" value="1"/>
</dbReference>
<evidence type="ECO:0000313" key="7">
    <source>
        <dbReference type="EMBL" id="MFC4665444.1"/>
    </source>
</evidence>
<evidence type="ECO:0000256" key="1">
    <source>
        <dbReference type="ARBA" id="ARBA00004953"/>
    </source>
</evidence>
<gene>
    <name evidence="4" type="primary">cobQ</name>
    <name evidence="7" type="ORF">ACFO3G_02270</name>
</gene>
<dbReference type="PANTHER" id="PTHR21343:SF1">
    <property type="entry name" value="COBYRIC ACID SYNTHASE"/>
    <property type="match status" value="1"/>
</dbReference>
<comment type="similarity">
    <text evidence="4">Belongs to the CobB/CobQ family. CobQ subfamily.</text>
</comment>
<name>A0ABV9K621_9PORP</name>
<dbReference type="SUPFAM" id="SSF52540">
    <property type="entry name" value="P-loop containing nucleoside triphosphate hydrolases"/>
    <property type="match status" value="1"/>
</dbReference>
<evidence type="ECO:0000259" key="6">
    <source>
        <dbReference type="Pfam" id="PF07685"/>
    </source>
</evidence>
<dbReference type="CDD" id="cd01750">
    <property type="entry name" value="GATase1_CobQ"/>
    <property type="match status" value="1"/>
</dbReference>
<evidence type="ECO:0000259" key="5">
    <source>
        <dbReference type="Pfam" id="PF01656"/>
    </source>
</evidence>
<protein>
    <recommendedName>
        <fullName evidence="4">Cobyric acid synthase</fullName>
    </recommendedName>
</protein>
<dbReference type="Pfam" id="PF01656">
    <property type="entry name" value="CbiA"/>
    <property type="match status" value="1"/>
</dbReference>
<dbReference type="EMBL" id="JBHSGO010000039">
    <property type="protein sequence ID" value="MFC4665444.1"/>
    <property type="molecule type" value="Genomic_DNA"/>
</dbReference>
<comment type="caution">
    <text evidence="7">The sequence shown here is derived from an EMBL/GenBank/DDBJ whole genome shotgun (WGS) entry which is preliminary data.</text>
</comment>
<feature type="domain" description="CobQ/CobB/MinD/ParA nucleotide binding" evidence="5">
    <location>
        <begin position="10"/>
        <end position="239"/>
    </location>
</feature>
<dbReference type="SUPFAM" id="SSF52317">
    <property type="entry name" value="Class I glutamine amidotransferase-like"/>
    <property type="match status" value="1"/>
</dbReference>
<dbReference type="InterPro" id="IPR002586">
    <property type="entry name" value="CobQ/CobB/MinD/ParA_Nub-bd_dom"/>
</dbReference>
<dbReference type="HAMAP" id="MF_00028">
    <property type="entry name" value="CobQ"/>
    <property type="match status" value="1"/>
</dbReference>
<dbReference type="InterPro" id="IPR029062">
    <property type="entry name" value="Class_I_gatase-like"/>
</dbReference>
<proteinExistence type="inferred from homology"/>
<evidence type="ECO:0000313" key="8">
    <source>
        <dbReference type="Proteomes" id="UP001596020"/>
    </source>
</evidence>
<dbReference type="NCBIfam" id="TIGR00313">
    <property type="entry name" value="cobQ"/>
    <property type="match status" value="1"/>
</dbReference>
<dbReference type="NCBIfam" id="NF001989">
    <property type="entry name" value="PRK00784.1"/>
    <property type="match status" value="1"/>
</dbReference>
<accession>A0ABV9K621</accession>
<comment type="function">
    <text evidence="4">Catalyzes amidations at positions B, D, E, and G on adenosylcobyrinic A,C-diamide. NH(2) groups are provided by glutamine, and one molecule of ATP is hydrogenolyzed for each amidation.</text>
</comment>
<evidence type="ECO:0000256" key="3">
    <source>
        <dbReference type="ARBA" id="ARBA00022962"/>
    </source>
</evidence>
<dbReference type="Proteomes" id="UP001596020">
    <property type="component" value="Unassembled WGS sequence"/>
</dbReference>
<dbReference type="CDD" id="cd05389">
    <property type="entry name" value="CobQ_N"/>
    <property type="match status" value="1"/>
</dbReference>
<feature type="active site" description="Nucleophile" evidence="4">
    <location>
        <position position="339"/>
    </location>
</feature>
<dbReference type="PROSITE" id="PS51274">
    <property type="entry name" value="GATASE_COBBQ"/>
    <property type="match status" value="1"/>
</dbReference>